<dbReference type="Pfam" id="PF12697">
    <property type="entry name" value="Abhydrolase_6"/>
    <property type="match status" value="1"/>
</dbReference>
<dbReference type="PANTHER" id="PTHR10794:SF63">
    <property type="entry name" value="ALPHA_BETA HYDROLASE 1, ISOFORM A"/>
    <property type="match status" value="1"/>
</dbReference>
<evidence type="ECO:0000256" key="1">
    <source>
        <dbReference type="ARBA" id="ARBA00010884"/>
    </source>
</evidence>
<comment type="similarity">
    <text evidence="1">Belongs to the AB hydrolase superfamily. AB hydrolase 4 family.</text>
</comment>
<dbReference type="PANTHER" id="PTHR10794">
    <property type="entry name" value="ABHYDROLASE DOMAIN-CONTAINING PROTEIN"/>
    <property type="match status" value="1"/>
</dbReference>
<dbReference type="InterPro" id="IPR012020">
    <property type="entry name" value="ABHD4"/>
</dbReference>
<sequence length="330" mass="36237">MNRAVAEFAPPRALRNPHLQSILASTGPRRWLARRGGALERGANEHLLDCGGGVRLQGFHTAQTVSTQARGLVVLLHGWEGSARSTYMLRTGERLLAEGFDVFRLNFRDHGDTHHLNRELFHSCRIEEVVGAVGEVSRRFRPRQLAIAGYSLGGNFALRVALRAPAAGITLGHAVAVCPVVSPRAGLYAIEGGPRFYERYFLRKWRESLRRKQRLFPDTALFTPGELGGNLRELTRAMVLRHTGFGSLENYLDGYSIAGNALAAMQVPTGILTAADDPVIPVADFRALQLSPQVELDIAPHGGHCGFLADFALRSFAEDYIAQRLLARIG</sequence>
<comment type="caution">
    <text evidence="3">The sequence shown here is derived from an EMBL/GenBank/DDBJ whole genome shotgun (WGS) entry which is preliminary data.</text>
</comment>
<organism evidence="3 4">
    <name type="scientific">Dokdonella ginsengisoli</name>
    <dbReference type="NCBI Taxonomy" id="363846"/>
    <lineage>
        <taxon>Bacteria</taxon>
        <taxon>Pseudomonadati</taxon>
        <taxon>Pseudomonadota</taxon>
        <taxon>Gammaproteobacteria</taxon>
        <taxon>Lysobacterales</taxon>
        <taxon>Rhodanobacteraceae</taxon>
        <taxon>Dokdonella</taxon>
    </lineage>
</organism>
<keyword evidence="4" id="KW-1185">Reference proteome</keyword>
<gene>
    <name evidence="3" type="ORF">ACFO6Q_01065</name>
</gene>
<dbReference type="RefSeq" id="WP_380018626.1">
    <property type="nucleotide sequence ID" value="NZ_JBHSHD010000002.1"/>
</dbReference>
<dbReference type="PIRSF" id="PIRSF005211">
    <property type="entry name" value="Ab_hydro_YheT"/>
    <property type="match status" value="1"/>
</dbReference>
<accession>A0ABV9QP52</accession>
<keyword evidence="3" id="KW-0378">Hydrolase</keyword>
<protein>
    <submittedName>
        <fullName evidence="3">YheT family hydrolase</fullName>
    </submittedName>
</protein>
<dbReference type="SUPFAM" id="SSF53474">
    <property type="entry name" value="alpha/beta-Hydrolases"/>
    <property type="match status" value="1"/>
</dbReference>
<feature type="domain" description="AB hydrolase-1" evidence="2">
    <location>
        <begin position="73"/>
        <end position="308"/>
    </location>
</feature>
<dbReference type="Proteomes" id="UP001595886">
    <property type="component" value="Unassembled WGS sequence"/>
</dbReference>
<evidence type="ECO:0000259" key="2">
    <source>
        <dbReference type="Pfam" id="PF12697"/>
    </source>
</evidence>
<proteinExistence type="inferred from homology"/>
<dbReference type="EMBL" id="JBHSHD010000002">
    <property type="protein sequence ID" value="MFC4818891.1"/>
    <property type="molecule type" value="Genomic_DNA"/>
</dbReference>
<dbReference type="InterPro" id="IPR000073">
    <property type="entry name" value="AB_hydrolase_1"/>
</dbReference>
<evidence type="ECO:0000313" key="4">
    <source>
        <dbReference type="Proteomes" id="UP001595886"/>
    </source>
</evidence>
<dbReference type="GO" id="GO:0016787">
    <property type="term" value="F:hydrolase activity"/>
    <property type="evidence" value="ECO:0007669"/>
    <property type="project" value="UniProtKB-KW"/>
</dbReference>
<name>A0ABV9QP52_9GAMM</name>
<dbReference type="InterPro" id="IPR029058">
    <property type="entry name" value="AB_hydrolase_fold"/>
</dbReference>
<reference evidence="4" key="1">
    <citation type="journal article" date="2019" name="Int. J. Syst. Evol. Microbiol.">
        <title>The Global Catalogue of Microorganisms (GCM) 10K type strain sequencing project: providing services to taxonomists for standard genome sequencing and annotation.</title>
        <authorList>
            <consortium name="The Broad Institute Genomics Platform"/>
            <consortium name="The Broad Institute Genome Sequencing Center for Infectious Disease"/>
            <person name="Wu L."/>
            <person name="Ma J."/>
        </authorList>
    </citation>
    <scope>NUCLEOTIDE SEQUENCE [LARGE SCALE GENOMIC DNA]</scope>
    <source>
        <strain evidence="4">CCUG 30340</strain>
    </source>
</reference>
<dbReference type="Gene3D" id="3.40.50.1820">
    <property type="entry name" value="alpha/beta hydrolase"/>
    <property type="match status" value="1"/>
</dbReference>
<dbReference type="InterPro" id="IPR050960">
    <property type="entry name" value="AB_hydrolase_4_sf"/>
</dbReference>
<evidence type="ECO:0000313" key="3">
    <source>
        <dbReference type="EMBL" id="MFC4818891.1"/>
    </source>
</evidence>